<evidence type="ECO:0000313" key="3">
    <source>
        <dbReference type="Proteomes" id="UP001574673"/>
    </source>
</evidence>
<reference evidence="3" key="1">
    <citation type="submission" date="2024-06" db="EMBL/GenBank/DDBJ databases">
        <title>Radixoralia hellwigii gen. nov., sp nov., isolated from a root canal in the human oral cavity.</title>
        <authorList>
            <person name="Bartsch S."/>
            <person name="Wittmer A."/>
            <person name="Schulz A.-K."/>
            <person name="Neumann-Schaal M."/>
            <person name="Wolf J."/>
            <person name="Gronow S."/>
            <person name="Tennert C."/>
            <person name="Haecker G."/>
            <person name="Cieplik F."/>
            <person name="Al-Ahmad A."/>
        </authorList>
    </citation>
    <scope>NUCLEOTIDE SEQUENCE [LARGE SCALE GENOMIC DNA]</scope>
    <source>
        <strain evidence="3">Wk13</strain>
    </source>
</reference>
<feature type="region of interest" description="Disordered" evidence="1">
    <location>
        <begin position="56"/>
        <end position="79"/>
    </location>
</feature>
<proteinExistence type="predicted"/>
<evidence type="ECO:0000256" key="1">
    <source>
        <dbReference type="SAM" id="MobiDB-lite"/>
    </source>
</evidence>
<sequence>MTLMENLFQMTGNATNRTLPFRPFAAAGLQCTRTGMAYLCYTGCLHAQNARRADGLRHRAGTRTADSRDGGGNWGKPPGSSVRFQISDVGIRTCVAPTSSVNVAKASATLSLDMTAEEAAATPFYANFTQQARVMETYPGNTTGAESYE</sequence>
<name>A0ABV4UC35_9RHOO</name>
<dbReference type="Proteomes" id="UP001574673">
    <property type="component" value="Unassembled WGS sequence"/>
</dbReference>
<keyword evidence="3" id="KW-1185">Reference proteome</keyword>
<evidence type="ECO:0000313" key="2">
    <source>
        <dbReference type="EMBL" id="MFA9948800.1"/>
    </source>
</evidence>
<organism evidence="2 3">
    <name type="scientific">Dentiradicibacter hellwigii</name>
    <dbReference type="NCBI Taxonomy" id="3149053"/>
    <lineage>
        <taxon>Bacteria</taxon>
        <taxon>Pseudomonadati</taxon>
        <taxon>Pseudomonadota</taxon>
        <taxon>Betaproteobacteria</taxon>
        <taxon>Rhodocyclales</taxon>
        <taxon>Rhodocyclaceae</taxon>
        <taxon>Dentiradicibacter</taxon>
    </lineage>
</organism>
<accession>A0ABV4UC35</accession>
<gene>
    <name evidence="2" type="ORF">ABCS64_00410</name>
</gene>
<dbReference type="RefSeq" id="WP_418889973.1">
    <property type="nucleotide sequence ID" value="NZ_JBEUWX010000001.1"/>
</dbReference>
<dbReference type="EMBL" id="JBEUWX010000001">
    <property type="protein sequence ID" value="MFA9948800.1"/>
    <property type="molecule type" value="Genomic_DNA"/>
</dbReference>
<comment type="caution">
    <text evidence="2">The sequence shown here is derived from an EMBL/GenBank/DDBJ whole genome shotgun (WGS) entry which is preliminary data.</text>
</comment>
<protein>
    <submittedName>
        <fullName evidence="2">Uncharacterized protein</fullName>
    </submittedName>
</protein>